<accession>F7NFG3</accession>
<evidence type="ECO:0000259" key="1">
    <source>
        <dbReference type="PROSITE" id="PS50801"/>
    </source>
</evidence>
<dbReference type="InterPro" id="IPR036513">
    <property type="entry name" value="STAS_dom_sf"/>
</dbReference>
<name>F7NFG3_9FIRM</name>
<comment type="caution">
    <text evidence="2">The sequence shown here is derived from an EMBL/GenBank/DDBJ whole genome shotgun (WGS) entry which is preliminary data.</text>
</comment>
<dbReference type="SUPFAM" id="SSF52091">
    <property type="entry name" value="SpoIIaa-like"/>
    <property type="match status" value="1"/>
</dbReference>
<dbReference type="RefSeq" id="WP_004093092.1">
    <property type="nucleotide sequence ID" value="NZ_AFGF01000025.1"/>
</dbReference>
<dbReference type="eggNOG" id="ENOG50345M6">
    <property type="taxonomic scope" value="Bacteria"/>
</dbReference>
<dbReference type="EMBL" id="AFGF01000025">
    <property type="protein sequence ID" value="EGO65218.1"/>
    <property type="molecule type" value="Genomic_DNA"/>
</dbReference>
<dbReference type="STRING" id="1009370.ALO_03951"/>
<dbReference type="Gene3D" id="3.30.750.24">
    <property type="entry name" value="STAS domain"/>
    <property type="match status" value="1"/>
</dbReference>
<keyword evidence="3" id="KW-1185">Reference proteome</keyword>
<dbReference type="PROSITE" id="PS50801">
    <property type="entry name" value="STAS"/>
    <property type="match status" value="1"/>
</dbReference>
<dbReference type="AlphaFoldDB" id="F7NFG3"/>
<reference evidence="2 3" key="1">
    <citation type="journal article" date="2011" name="EMBO J.">
        <title>Structural diversity of bacterial flagellar motors.</title>
        <authorList>
            <person name="Chen S."/>
            <person name="Beeby M."/>
            <person name="Murphy G.E."/>
            <person name="Leadbetter J.R."/>
            <person name="Hendrixson D.R."/>
            <person name="Briegel A."/>
            <person name="Li Z."/>
            <person name="Shi J."/>
            <person name="Tocheva E.I."/>
            <person name="Muller A."/>
            <person name="Dobro M.J."/>
            <person name="Jensen G.J."/>
        </authorList>
    </citation>
    <scope>NUCLEOTIDE SEQUENCE [LARGE SCALE GENOMIC DNA]</scope>
    <source>
        <strain evidence="2 3">DSM 6540</strain>
    </source>
</reference>
<gene>
    <name evidence="2" type="ORF">ALO_03951</name>
</gene>
<dbReference type="OrthoDB" id="1683819at2"/>
<organism evidence="2 3">
    <name type="scientific">Acetonema longum DSM 6540</name>
    <dbReference type="NCBI Taxonomy" id="1009370"/>
    <lineage>
        <taxon>Bacteria</taxon>
        <taxon>Bacillati</taxon>
        <taxon>Bacillota</taxon>
        <taxon>Negativicutes</taxon>
        <taxon>Acetonemataceae</taxon>
        <taxon>Acetonema</taxon>
    </lineage>
</organism>
<dbReference type="InterPro" id="IPR002645">
    <property type="entry name" value="STAS_dom"/>
</dbReference>
<protein>
    <recommendedName>
        <fullName evidence="1">STAS domain-containing protein</fullName>
    </recommendedName>
</protein>
<evidence type="ECO:0000313" key="3">
    <source>
        <dbReference type="Proteomes" id="UP000003240"/>
    </source>
</evidence>
<proteinExistence type="predicted"/>
<sequence length="87" mass="10149">MSIWVKADSQQVYINISGDVFTEHIELLQSSLLEHLYYGYRRIVLNMNDVRNFDHNGLAMLRFVRERFAKYGGVIILEDAKGHVGEF</sequence>
<feature type="domain" description="STAS" evidence="1">
    <location>
        <begin position="1"/>
        <end position="87"/>
    </location>
</feature>
<evidence type="ECO:0000313" key="2">
    <source>
        <dbReference type="EMBL" id="EGO65218.1"/>
    </source>
</evidence>
<dbReference type="Proteomes" id="UP000003240">
    <property type="component" value="Unassembled WGS sequence"/>
</dbReference>
<dbReference type="Pfam" id="PF01740">
    <property type="entry name" value="STAS"/>
    <property type="match status" value="1"/>
</dbReference>